<keyword evidence="3" id="KW-0862">Zinc</keyword>
<keyword evidence="1" id="KW-0479">Metal-binding</keyword>
<feature type="domain" description="MYND-type" evidence="6">
    <location>
        <begin position="533"/>
        <end position="572"/>
    </location>
</feature>
<dbReference type="VEuPathDB" id="CryptoDB:Cvel_17267"/>
<reference evidence="7" key="1">
    <citation type="submission" date="2014-11" db="EMBL/GenBank/DDBJ databases">
        <authorList>
            <person name="Otto D Thomas"/>
            <person name="Naeem Raeece"/>
        </authorList>
    </citation>
    <scope>NUCLEOTIDE SEQUENCE</scope>
</reference>
<gene>
    <name evidence="7" type="ORF">Cvel_17267</name>
</gene>
<feature type="compositionally biased region" description="Low complexity" evidence="5">
    <location>
        <begin position="581"/>
        <end position="605"/>
    </location>
</feature>
<dbReference type="Gene3D" id="6.10.140.2220">
    <property type="match status" value="1"/>
</dbReference>
<organism evidence="7">
    <name type="scientific">Chromera velia CCMP2878</name>
    <dbReference type="NCBI Taxonomy" id="1169474"/>
    <lineage>
        <taxon>Eukaryota</taxon>
        <taxon>Sar</taxon>
        <taxon>Alveolata</taxon>
        <taxon>Colpodellida</taxon>
        <taxon>Chromeraceae</taxon>
        <taxon>Chromera</taxon>
    </lineage>
</organism>
<sequence>MSTSEFEESDYSGDPSSWSKDQMTTWLRKHNFDVPEKSSQLREAVLREQEKLWKSLKIRRLVDVDGLVVSRLRRWFHTPAESETDNPAMNLMYGLGVARSSGPLEGHFSQMFSLEERFKFLSTALPCGENVYLDFRTDLLTCVKQLSQKVVVHIYEATDKEKGVIVRPLDIRMSFLPHDNDRFEDQDKAKGTGGVGKKNEGDADADGEGETGKGDEGKSMRTLRYKAGGSLPEGMRVVVLKGEGHGEIEEGEIGGKVGVVRSPCIVSSSSSSGPMTGWKIDIEKERGAEGEGVVTTVDVPKHRLALLRLVEGKEKEEPGKESEGWVVLCGLKSRPELNGLCGFIRKGSWISDKKRVRVCVTLQPASASPAAEGGITWGFPEAHAFSQETGEAECIAVKPENILPVRDPMLLVVCAYMLTTKADLRKASTMRVFQSMLGGEKVQKDHAFGKTKCTRPELDRFVSFLQEASEEGSQQKGTRGICVEEGVRREWMQALGLPARGDSKVQLSVLTPVEAPEGSWKSAEKELKKQEECRTCGKQNVTFQKCGGCRAVAYCSRECQRADWRARHKQECRAEQQVTKSSGSTAAEGDGESASSSSSSSSSAETVGQALRLPIVPEMPSRAADRHMISFTTGRIGSMGTRAVPSNRYGDKRFLVKLQRPTDGASGETNMYVYDQARSLELFYYKEKYPEEFRVLENVMNRKGTGMGPGWPNVRLYLWAKRVGRELEVDLQDVPKEQRREVVGW</sequence>
<protein>
    <recommendedName>
        <fullName evidence="6">MYND-type domain-containing protein</fullName>
    </recommendedName>
</protein>
<evidence type="ECO:0000313" key="7">
    <source>
        <dbReference type="EMBL" id="CEM13607.1"/>
    </source>
</evidence>
<dbReference type="PROSITE" id="PS50865">
    <property type="entry name" value="ZF_MYND_2"/>
    <property type="match status" value="1"/>
</dbReference>
<accession>A0A0G4FJ87</accession>
<feature type="compositionally biased region" description="Basic and acidic residues" evidence="5">
    <location>
        <begin position="180"/>
        <end position="190"/>
    </location>
</feature>
<evidence type="ECO:0000259" key="6">
    <source>
        <dbReference type="PROSITE" id="PS50865"/>
    </source>
</evidence>
<dbReference type="EMBL" id="CDMZ01000406">
    <property type="protein sequence ID" value="CEM13607.1"/>
    <property type="molecule type" value="Genomic_DNA"/>
</dbReference>
<feature type="region of interest" description="Disordered" evidence="5">
    <location>
        <begin position="1"/>
        <end position="20"/>
    </location>
</feature>
<feature type="region of interest" description="Disordered" evidence="5">
    <location>
        <begin position="180"/>
        <end position="223"/>
    </location>
</feature>
<dbReference type="Pfam" id="PF01753">
    <property type="entry name" value="zf-MYND"/>
    <property type="match status" value="1"/>
</dbReference>
<feature type="region of interest" description="Disordered" evidence="5">
    <location>
        <begin position="571"/>
        <end position="619"/>
    </location>
</feature>
<keyword evidence="2 4" id="KW-0863">Zinc-finger</keyword>
<evidence type="ECO:0000256" key="4">
    <source>
        <dbReference type="PROSITE-ProRule" id="PRU00134"/>
    </source>
</evidence>
<feature type="compositionally biased region" description="Acidic residues" evidence="5">
    <location>
        <begin position="1"/>
        <end position="11"/>
    </location>
</feature>
<dbReference type="AlphaFoldDB" id="A0A0G4FJ87"/>
<dbReference type="PROSITE" id="PS01360">
    <property type="entry name" value="ZF_MYND_1"/>
    <property type="match status" value="1"/>
</dbReference>
<evidence type="ECO:0000256" key="2">
    <source>
        <dbReference type="ARBA" id="ARBA00022771"/>
    </source>
</evidence>
<feature type="compositionally biased region" description="Basic and acidic residues" evidence="5">
    <location>
        <begin position="210"/>
        <end position="219"/>
    </location>
</feature>
<evidence type="ECO:0000256" key="3">
    <source>
        <dbReference type="ARBA" id="ARBA00022833"/>
    </source>
</evidence>
<dbReference type="SUPFAM" id="SSF144232">
    <property type="entry name" value="HIT/MYND zinc finger-like"/>
    <property type="match status" value="1"/>
</dbReference>
<name>A0A0G4FJ87_9ALVE</name>
<proteinExistence type="predicted"/>
<dbReference type="InterPro" id="IPR002893">
    <property type="entry name" value="Znf_MYND"/>
</dbReference>
<dbReference type="GO" id="GO:0008270">
    <property type="term" value="F:zinc ion binding"/>
    <property type="evidence" value="ECO:0007669"/>
    <property type="project" value="UniProtKB-KW"/>
</dbReference>
<evidence type="ECO:0000256" key="5">
    <source>
        <dbReference type="SAM" id="MobiDB-lite"/>
    </source>
</evidence>
<evidence type="ECO:0000256" key="1">
    <source>
        <dbReference type="ARBA" id="ARBA00022723"/>
    </source>
</evidence>